<dbReference type="EMBL" id="CAESGF010000004">
    <property type="protein sequence ID" value="CAB4363169.1"/>
    <property type="molecule type" value="Genomic_DNA"/>
</dbReference>
<dbReference type="EMBL" id="CAEZYF010000012">
    <property type="protein sequence ID" value="CAB4729546.1"/>
    <property type="molecule type" value="Genomic_DNA"/>
</dbReference>
<protein>
    <submittedName>
        <fullName evidence="6">Unannotated protein</fullName>
    </submittedName>
</protein>
<accession>A0A6J7NPS7</accession>
<dbReference type="EMBL" id="CAFBOL010000038">
    <property type="protein sequence ID" value="CAB4992643.1"/>
    <property type="molecule type" value="Genomic_DNA"/>
</dbReference>
<dbReference type="EMBL" id="CAFBMT010000004">
    <property type="protein sequence ID" value="CAB4921380.1"/>
    <property type="molecule type" value="Genomic_DNA"/>
</dbReference>
<proteinExistence type="predicted"/>
<reference evidence="6" key="1">
    <citation type="submission" date="2020-05" db="EMBL/GenBank/DDBJ databases">
        <authorList>
            <person name="Chiriac C."/>
            <person name="Salcher M."/>
            <person name="Ghai R."/>
            <person name="Kavagutti S V."/>
        </authorList>
    </citation>
    <scope>NUCLEOTIDE SEQUENCE</scope>
</reference>
<keyword evidence="1" id="KW-1133">Transmembrane helix</keyword>
<dbReference type="AlphaFoldDB" id="A0A6J7NPS7"/>
<keyword evidence="1" id="KW-0472">Membrane</keyword>
<dbReference type="EMBL" id="CAFBIY010000003">
    <property type="protein sequence ID" value="CAB4846123.1"/>
    <property type="molecule type" value="Genomic_DNA"/>
</dbReference>
<evidence type="ECO:0000313" key="4">
    <source>
        <dbReference type="EMBL" id="CAB4846123.1"/>
    </source>
</evidence>
<sequence>MSQQPERPRDEGMALMFALMFVAVGSMLILPLLTYAQGVMKATTQEHTKAVRAAAATGALRVVLADPSRLFKVCSASGLHVSVDLAVPDIGTPVSVKCTTTAEANELQSSDLRVAMAVTAAGSVEPVGAVGGAYANSGSADPQLWWGDVTTVTTGGKIWMPNLPSHALNHPASSGYMMPTWAGSCRVFFPGTYLDPITIADAVPTYFTSGVYDFENTVTFGARANVVVGEGAYEGCTTNAEAAYYAINAPATVSISGIGATFVFGGAGRLVVTDSGTATGPSVLFNARLVDATDVGNSVSAGVSIESVNGVAASSTSSSDLLIAGYLNVPKSHTQAKPADAAAPPDAASTGYISSTLVPQPAPAAEVTPIIDVQITGTGTTTLYIPGYVAVPQGRINLNVGAASAAGASLQLLGGVLAGKITVAGATPATLQWGLVNRIVQKTFKLVATTTGSGDPKVTSTAIVQINDYGEYAINSWVTSI</sequence>
<evidence type="ECO:0000313" key="2">
    <source>
        <dbReference type="EMBL" id="CAB4363169.1"/>
    </source>
</evidence>
<keyword evidence="1" id="KW-0812">Transmembrane</keyword>
<name>A0A6J7NPS7_9ZZZZ</name>
<feature type="transmembrane region" description="Helical" evidence="1">
    <location>
        <begin position="12"/>
        <end position="33"/>
    </location>
</feature>
<evidence type="ECO:0000313" key="6">
    <source>
        <dbReference type="EMBL" id="CAB4992643.1"/>
    </source>
</evidence>
<evidence type="ECO:0000313" key="3">
    <source>
        <dbReference type="EMBL" id="CAB4729546.1"/>
    </source>
</evidence>
<gene>
    <name evidence="3" type="ORF">UFOPK2656_02007</name>
    <name evidence="4" type="ORF">UFOPK3267_00108</name>
    <name evidence="5" type="ORF">UFOPK3651_00875</name>
    <name evidence="6" type="ORF">UFOPK3931_01572</name>
    <name evidence="2" type="ORF">UFOPK4189_00950</name>
</gene>
<organism evidence="6">
    <name type="scientific">freshwater metagenome</name>
    <dbReference type="NCBI Taxonomy" id="449393"/>
    <lineage>
        <taxon>unclassified sequences</taxon>
        <taxon>metagenomes</taxon>
        <taxon>ecological metagenomes</taxon>
    </lineage>
</organism>
<evidence type="ECO:0000256" key="1">
    <source>
        <dbReference type="SAM" id="Phobius"/>
    </source>
</evidence>
<evidence type="ECO:0000313" key="5">
    <source>
        <dbReference type="EMBL" id="CAB4921380.1"/>
    </source>
</evidence>